<dbReference type="eggNOG" id="arCOG07065">
    <property type="taxonomic scope" value="Archaea"/>
</dbReference>
<protein>
    <submittedName>
        <fullName evidence="1">Uncharacterized protein</fullName>
    </submittedName>
</protein>
<reference evidence="1" key="1">
    <citation type="submission" date="2008-03" db="EMBL/GenBank/DDBJ databases">
        <title>Complete sequence of Thermoproteus neutrophilus V24Sta.</title>
        <authorList>
            <consortium name="US DOE Joint Genome Institute"/>
            <person name="Copeland A."/>
            <person name="Lucas S."/>
            <person name="Lapidus A."/>
            <person name="Glavina del Rio T."/>
            <person name="Dalin E."/>
            <person name="Tice H."/>
            <person name="Bruce D."/>
            <person name="Goodwin L."/>
            <person name="Pitluck S."/>
            <person name="Sims D."/>
            <person name="Brettin T."/>
            <person name="Detter J.C."/>
            <person name="Han C."/>
            <person name="Kuske C.R."/>
            <person name="Schmutz J."/>
            <person name="Larimer F."/>
            <person name="Land M."/>
            <person name="Hauser L."/>
            <person name="Kyrpides N."/>
            <person name="Mikhailova N."/>
            <person name="Biddle J.F."/>
            <person name="Zhang Z."/>
            <person name="Fitz-Gibbon S.T."/>
            <person name="Lowe T.M."/>
            <person name="Saltikov C."/>
            <person name="House C.H."/>
            <person name="Richardson P."/>
        </authorList>
    </citation>
    <scope>NUCLEOTIDE SEQUENCE [LARGE SCALE GENOMIC DNA]</scope>
    <source>
        <strain evidence="1">V24Sta</strain>
    </source>
</reference>
<accession>B1YDL6</accession>
<dbReference type="KEGG" id="tne:Tneu_0943"/>
<dbReference type="OrthoDB" id="377121at2157"/>
<sequence length="69" mass="7873">MDVVFVGKIPRRYVEALKRFGFRVSDRIPPEGSAVVVIYGDCEEAAKRGYACFTQEELDGFVKFLFSYV</sequence>
<proteinExistence type="predicted"/>
<gene>
    <name evidence="1" type="ordered locus">Tneu_0943</name>
</gene>
<organism evidence="1 2">
    <name type="scientific">Pyrobaculum neutrophilum (strain DSM 2338 / JCM 9278 / NBRC 100436 / V24Sta)</name>
    <name type="common">Thermoproteus neutrophilus</name>
    <dbReference type="NCBI Taxonomy" id="444157"/>
    <lineage>
        <taxon>Archaea</taxon>
        <taxon>Thermoproteota</taxon>
        <taxon>Thermoprotei</taxon>
        <taxon>Thermoproteales</taxon>
        <taxon>Thermoproteaceae</taxon>
        <taxon>Pyrobaculum</taxon>
    </lineage>
</organism>
<dbReference type="GeneID" id="6164480"/>
<dbReference type="Proteomes" id="UP000001694">
    <property type="component" value="Chromosome"/>
</dbReference>
<dbReference type="STRING" id="444157.Tneu_0943"/>
<dbReference type="AlphaFoldDB" id="B1YDL6"/>
<name>B1YDL6_PYRNV</name>
<evidence type="ECO:0000313" key="1">
    <source>
        <dbReference type="EMBL" id="ACB39879.1"/>
    </source>
</evidence>
<evidence type="ECO:0000313" key="2">
    <source>
        <dbReference type="Proteomes" id="UP000001694"/>
    </source>
</evidence>
<dbReference type="RefSeq" id="WP_012350299.1">
    <property type="nucleotide sequence ID" value="NC_010525.1"/>
</dbReference>
<dbReference type="HOGENOM" id="CLU_2766261_0_0_2"/>
<keyword evidence="2" id="KW-1185">Reference proteome</keyword>
<dbReference type="EMBL" id="CP001014">
    <property type="protein sequence ID" value="ACB39879.1"/>
    <property type="molecule type" value="Genomic_DNA"/>
</dbReference>